<evidence type="ECO:0000313" key="3">
    <source>
        <dbReference type="Proteomes" id="UP001642409"/>
    </source>
</evidence>
<protein>
    <submittedName>
        <fullName evidence="2">Hypothetical_protein</fullName>
    </submittedName>
</protein>
<dbReference type="Proteomes" id="UP001642409">
    <property type="component" value="Unassembled WGS sequence"/>
</dbReference>
<gene>
    <name evidence="1" type="ORF">HINF_LOCUS38472</name>
    <name evidence="2" type="ORF">HINF_LOCUS51149</name>
</gene>
<reference evidence="1" key="1">
    <citation type="submission" date="2023-06" db="EMBL/GenBank/DDBJ databases">
        <authorList>
            <person name="Kurt Z."/>
        </authorList>
    </citation>
    <scope>NUCLEOTIDE SEQUENCE</scope>
</reference>
<reference evidence="2 3" key="2">
    <citation type="submission" date="2024-07" db="EMBL/GenBank/DDBJ databases">
        <authorList>
            <person name="Akdeniz Z."/>
        </authorList>
    </citation>
    <scope>NUCLEOTIDE SEQUENCE [LARGE SCALE GENOMIC DNA]</scope>
</reference>
<name>A0AA86Q7J0_9EUKA</name>
<proteinExistence type="predicted"/>
<accession>A0AA86Q7J0</accession>
<comment type="caution">
    <text evidence="1">The sequence shown here is derived from an EMBL/GenBank/DDBJ whole genome shotgun (WGS) entry which is preliminary data.</text>
</comment>
<evidence type="ECO:0000313" key="2">
    <source>
        <dbReference type="EMBL" id="CAL6064010.1"/>
    </source>
</evidence>
<dbReference type="EMBL" id="CATOUU010000818">
    <property type="protein sequence ID" value="CAI9950827.1"/>
    <property type="molecule type" value="Genomic_DNA"/>
</dbReference>
<dbReference type="EMBL" id="CAXDID020000248">
    <property type="protein sequence ID" value="CAL6064010.1"/>
    <property type="molecule type" value="Genomic_DNA"/>
</dbReference>
<sequence length="109" mass="12776">MADMNLGTSVSATTRSQRSQNIILTSKLYNLHIQQKRLIQFQKKNITKNFEYWFRQYSMNLDVLSTISNLDDRQIKVASKPEDHFSEVFYMRMTGCSSDPVLLFIGFRV</sequence>
<dbReference type="AlphaFoldDB" id="A0AA86Q7J0"/>
<organism evidence="1">
    <name type="scientific">Hexamita inflata</name>
    <dbReference type="NCBI Taxonomy" id="28002"/>
    <lineage>
        <taxon>Eukaryota</taxon>
        <taxon>Metamonada</taxon>
        <taxon>Diplomonadida</taxon>
        <taxon>Hexamitidae</taxon>
        <taxon>Hexamitinae</taxon>
        <taxon>Hexamita</taxon>
    </lineage>
</organism>
<evidence type="ECO:0000313" key="1">
    <source>
        <dbReference type="EMBL" id="CAI9950827.1"/>
    </source>
</evidence>
<keyword evidence="3" id="KW-1185">Reference proteome</keyword>